<dbReference type="InterPro" id="IPR018247">
    <property type="entry name" value="EF_Hand_1_Ca_BS"/>
</dbReference>
<dbReference type="PROSITE" id="PS00018">
    <property type="entry name" value="EF_HAND_1"/>
    <property type="match status" value="1"/>
</dbReference>
<dbReference type="InterPro" id="IPR002048">
    <property type="entry name" value="EF_hand_dom"/>
</dbReference>
<dbReference type="EMBL" id="FNVO01000028">
    <property type="protein sequence ID" value="SEG91119.1"/>
    <property type="molecule type" value="Genomic_DNA"/>
</dbReference>
<accession>A0A1H6E169</accession>
<dbReference type="PROSITE" id="PS50222">
    <property type="entry name" value="EF_HAND_2"/>
    <property type="match status" value="2"/>
</dbReference>
<feature type="domain" description="EF-hand" evidence="1">
    <location>
        <begin position="41"/>
        <end position="76"/>
    </location>
</feature>
<gene>
    <name evidence="2" type="ORF">SAMN04489712_12841</name>
</gene>
<dbReference type="CDD" id="cd00051">
    <property type="entry name" value="EFh"/>
    <property type="match status" value="1"/>
</dbReference>
<dbReference type="InterPro" id="IPR011992">
    <property type="entry name" value="EF-hand-dom_pair"/>
</dbReference>
<proteinExistence type="predicted"/>
<dbReference type="Pfam" id="PF13499">
    <property type="entry name" value="EF-hand_7"/>
    <property type="match status" value="1"/>
</dbReference>
<protein>
    <submittedName>
        <fullName evidence="2">EF-hand domain pair</fullName>
    </submittedName>
</protein>
<dbReference type="RefSeq" id="WP_103944155.1">
    <property type="nucleotide sequence ID" value="NZ_FNVO01000028.1"/>
</dbReference>
<dbReference type="SUPFAM" id="SSF47473">
    <property type="entry name" value="EF-hand"/>
    <property type="match status" value="1"/>
</dbReference>
<dbReference type="AlphaFoldDB" id="A0A1H6E169"/>
<sequence>MTAESIEDGLINAFRRIDVDGDGKLDLMGFTLILDELGLSWSRAETQTRFEIADSNRDGLISLGELRAMLVPYNLAGPAGAPA</sequence>
<dbReference type="GO" id="GO:0005509">
    <property type="term" value="F:calcium ion binding"/>
    <property type="evidence" value="ECO:0007669"/>
    <property type="project" value="InterPro"/>
</dbReference>
<evidence type="ECO:0000259" key="1">
    <source>
        <dbReference type="PROSITE" id="PS50222"/>
    </source>
</evidence>
<organism evidence="2 3">
    <name type="scientific">Thermomonospora echinospora</name>
    <dbReference type="NCBI Taxonomy" id="1992"/>
    <lineage>
        <taxon>Bacteria</taxon>
        <taxon>Bacillati</taxon>
        <taxon>Actinomycetota</taxon>
        <taxon>Actinomycetes</taxon>
        <taxon>Streptosporangiales</taxon>
        <taxon>Thermomonosporaceae</taxon>
        <taxon>Thermomonospora</taxon>
    </lineage>
</organism>
<feature type="domain" description="EF-hand" evidence="1">
    <location>
        <begin position="5"/>
        <end position="40"/>
    </location>
</feature>
<dbReference type="Proteomes" id="UP000236723">
    <property type="component" value="Unassembled WGS sequence"/>
</dbReference>
<evidence type="ECO:0000313" key="3">
    <source>
        <dbReference type="Proteomes" id="UP000236723"/>
    </source>
</evidence>
<name>A0A1H6E169_9ACTN</name>
<reference evidence="3" key="1">
    <citation type="submission" date="2016-10" db="EMBL/GenBank/DDBJ databases">
        <authorList>
            <person name="Varghese N."/>
            <person name="Submissions S."/>
        </authorList>
    </citation>
    <scope>NUCLEOTIDE SEQUENCE [LARGE SCALE GENOMIC DNA]</scope>
    <source>
        <strain evidence="3">DSM 43163</strain>
    </source>
</reference>
<dbReference type="OrthoDB" id="3480149at2"/>
<evidence type="ECO:0000313" key="2">
    <source>
        <dbReference type="EMBL" id="SEG91119.1"/>
    </source>
</evidence>
<dbReference type="SMART" id="SM00054">
    <property type="entry name" value="EFh"/>
    <property type="match status" value="2"/>
</dbReference>
<dbReference type="Gene3D" id="1.10.238.10">
    <property type="entry name" value="EF-hand"/>
    <property type="match status" value="1"/>
</dbReference>
<keyword evidence="3" id="KW-1185">Reference proteome</keyword>